<dbReference type="Gene3D" id="1.25.40.10">
    <property type="entry name" value="Tetratricopeptide repeat domain"/>
    <property type="match status" value="1"/>
</dbReference>
<sequence>MMHGSFLENFQLPLPAFNRMEHVDERLRPLWAAVKRKEPRRVLAQAASMLTLPEMAAAEIRAGLLNALGAARLQLRHYEAAERMLRLSLAALPHQWIAPRLLAHLYEVQRQYEPAYTLLDQLKAQPAEVPWDEPLAETDWHLGLAALAWRLRRWSVVAAHVRAAFPIADQMPPALQADLLRLAFYQGRPAEALAMAQHLLQQQSDEQAVDVLLQTFVQQGWKQEACILYRQAYHRYPESERFRRRLIALCLQTGAVEEARRLARLGALSLDVEL</sequence>
<dbReference type="EMBL" id="FRAU01000001">
    <property type="protein sequence ID" value="SHK18360.1"/>
    <property type="molecule type" value="Genomic_DNA"/>
</dbReference>
<accession>A0A1M6QE22</accession>
<gene>
    <name evidence="1" type="ORF">SAMN04488087_0578</name>
</gene>
<organism evidence="1 2">
    <name type="scientific">Rhodothermus profundi</name>
    <dbReference type="NCBI Taxonomy" id="633813"/>
    <lineage>
        <taxon>Bacteria</taxon>
        <taxon>Pseudomonadati</taxon>
        <taxon>Rhodothermota</taxon>
        <taxon>Rhodothermia</taxon>
        <taxon>Rhodothermales</taxon>
        <taxon>Rhodothermaceae</taxon>
        <taxon>Rhodothermus</taxon>
    </lineage>
</organism>
<dbReference type="RefSeq" id="WP_072714427.1">
    <property type="nucleotide sequence ID" value="NZ_FRAU01000001.1"/>
</dbReference>
<dbReference type="Proteomes" id="UP000185812">
    <property type="component" value="Unassembled WGS sequence"/>
</dbReference>
<protein>
    <recommendedName>
        <fullName evidence="3">Tetratricopeptide repeat-containing protein</fullName>
    </recommendedName>
</protein>
<keyword evidence="2" id="KW-1185">Reference proteome</keyword>
<dbReference type="STRING" id="633813.SAMN04488087_0578"/>
<evidence type="ECO:0000313" key="2">
    <source>
        <dbReference type="Proteomes" id="UP000185812"/>
    </source>
</evidence>
<proteinExistence type="predicted"/>
<reference evidence="2" key="1">
    <citation type="submission" date="2016-11" db="EMBL/GenBank/DDBJ databases">
        <authorList>
            <person name="Varghese N."/>
            <person name="Submissions S."/>
        </authorList>
    </citation>
    <scope>NUCLEOTIDE SEQUENCE [LARGE SCALE GENOMIC DNA]</scope>
    <source>
        <strain evidence="2">DSM 22212</strain>
    </source>
</reference>
<evidence type="ECO:0008006" key="3">
    <source>
        <dbReference type="Google" id="ProtNLM"/>
    </source>
</evidence>
<dbReference type="AlphaFoldDB" id="A0A1M6QE22"/>
<dbReference type="InterPro" id="IPR011990">
    <property type="entry name" value="TPR-like_helical_dom_sf"/>
</dbReference>
<evidence type="ECO:0000313" key="1">
    <source>
        <dbReference type="EMBL" id="SHK18360.1"/>
    </source>
</evidence>
<name>A0A1M6QE22_9BACT</name>
<dbReference type="SUPFAM" id="SSF48452">
    <property type="entry name" value="TPR-like"/>
    <property type="match status" value="1"/>
</dbReference>
<dbReference type="OrthoDB" id="1496030at2"/>